<dbReference type="KEGG" id="tng:GSTEN00018190G001"/>
<reference evidence="1" key="1">
    <citation type="journal article" date="2004" name="Nature">
        <title>Genome duplication in the teleost fish Tetraodon nigroviridis reveals the early vertebrate proto-karyotype.</title>
        <authorList>
            <person name="Jaillon O."/>
            <person name="Aury J.-M."/>
            <person name="Brunet F."/>
            <person name="Petit J.-L."/>
            <person name="Stange-Thomann N."/>
            <person name="Mauceli E."/>
            <person name="Bouneau L."/>
            <person name="Fischer C."/>
            <person name="Ozouf-Costaz C."/>
            <person name="Bernot A."/>
            <person name="Nicaud S."/>
            <person name="Jaffe D."/>
            <person name="Fisher S."/>
            <person name="Lutfalla G."/>
            <person name="Dossat C."/>
            <person name="Segurens B."/>
            <person name="Dasilva C."/>
            <person name="Salanoubat M."/>
            <person name="Levy M."/>
            <person name="Boudet N."/>
            <person name="Castellano S."/>
            <person name="Anthouard V."/>
            <person name="Jubin C."/>
            <person name="Castelli V."/>
            <person name="Katinka M."/>
            <person name="Vacherie B."/>
            <person name="Biemont C."/>
            <person name="Skalli Z."/>
            <person name="Cattolico L."/>
            <person name="Poulain J."/>
            <person name="De Berardinis V."/>
            <person name="Cruaud C."/>
            <person name="Duprat S."/>
            <person name="Brottier P."/>
            <person name="Coutanceau J.-P."/>
            <person name="Gouzy J."/>
            <person name="Parra G."/>
            <person name="Lardier G."/>
            <person name="Chapple C."/>
            <person name="McKernan K.J."/>
            <person name="McEwan P."/>
            <person name="Bosak S."/>
            <person name="Kellis M."/>
            <person name="Volff J.-N."/>
            <person name="Guigo R."/>
            <person name="Zody M.C."/>
            <person name="Mesirov J."/>
            <person name="Lindblad-Toh K."/>
            <person name="Birren B."/>
            <person name="Nusbaum C."/>
            <person name="Kahn D."/>
            <person name="Robinson-Rechavi M."/>
            <person name="Laudet V."/>
            <person name="Schachter V."/>
            <person name="Quetier F."/>
            <person name="Saurin W."/>
            <person name="Scarpelli C."/>
            <person name="Wincker P."/>
            <person name="Lander E.S."/>
            <person name="Weissenbach J."/>
            <person name="Roest Crollius H."/>
        </authorList>
    </citation>
    <scope>NUCLEOTIDE SEQUENCE [LARGE SCALE GENOMIC DNA]</scope>
</reference>
<reference evidence="1" key="2">
    <citation type="submission" date="2004-02" db="EMBL/GenBank/DDBJ databases">
        <authorList>
            <consortium name="Genoscope"/>
            <consortium name="Whitehead Institute Centre for Genome Research"/>
        </authorList>
    </citation>
    <scope>NUCLEOTIDE SEQUENCE</scope>
</reference>
<dbReference type="HOGENOM" id="CLU_011722_8_3_1"/>
<sequence>RMSVYSTGVRPVLTRAYIQGRAYNFLERPSGWKCLVYHFSV</sequence>
<comment type="caution">
    <text evidence="1">The sequence shown here is derived from an EMBL/GenBank/DDBJ whole genome shotgun (WGS) entry which is preliminary data.</text>
</comment>
<organism evidence="1">
    <name type="scientific">Tetraodon nigroviridis</name>
    <name type="common">Spotted green pufferfish</name>
    <name type="synonym">Chelonodon nigroviridis</name>
    <dbReference type="NCBI Taxonomy" id="99883"/>
    <lineage>
        <taxon>Eukaryota</taxon>
        <taxon>Metazoa</taxon>
        <taxon>Chordata</taxon>
        <taxon>Craniata</taxon>
        <taxon>Vertebrata</taxon>
        <taxon>Euteleostomi</taxon>
        <taxon>Actinopterygii</taxon>
        <taxon>Neopterygii</taxon>
        <taxon>Teleostei</taxon>
        <taxon>Neoteleostei</taxon>
        <taxon>Acanthomorphata</taxon>
        <taxon>Eupercaria</taxon>
        <taxon>Tetraodontiformes</taxon>
        <taxon>Tetradontoidea</taxon>
        <taxon>Tetraodontidae</taxon>
        <taxon>Tetraodon</taxon>
    </lineage>
</organism>
<name>Q4SHE7_TETNG</name>
<gene>
    <name evidence="1" type="ORF">GSTENG00018190001</name>
</gene>
<feature type="non-terminal residue" evidence="1">
    <location>
        <position position="1"/>
    </location>
</feature>
<dbReference type="EMBL" id="CAAE01014581">
    <property type="protein sequence ID" value="CAF99935.1"/>
    <property type="molecule type" value="Genomic_DNA"/>
</dbReference>
<evidence type="ECO:0000313" key="1">
    <source>
        <dbReference type="EMBL" id="CAF99935.1"/>
    </source>
</evidence>
<dbReference type="OrthoDB" id="8879391at2759"/>
<accession>Q4SHE7</accession>
<protein>
    <submittedName>
        <fullName evidence="1">(spotted green pufferfish) hypothetical protein</fullName>
    </submittedName>
</protein>
<dbReference type="AlphaFoldDB" id="Q4SHE7"/>
<proteinExistence type="predicted"/>